<dbReference type="EMBL" id="UFQT01000067">
    <property type="protein sequence ID" value="SSX19354.1"/>
    <property type="molecule type" value="Genomic_DNA"/>
</dbReference>
<evidence type="ECO:0000313" key="3">
    <source>
        <dbReference type="EMBL" id="SSW98972.1"/>
    </source>
</evidence>
<dbReference type="GO" id="GO:0005432">
    <property type="term" value="F:calcium:sodium antiporter activity"/>
    <property type="evidence" value="ECO:0007669"/>
    <property type="project" value="TreeGrafter"/>
</dbReference>
<feature type="transmembrane region" description="Helical" evidence="2">
    <location>
        <begin position="118"/>
        <end position="139"/>
    </location>
</feature>
<sequence>MLLIIIVAVISIKFYTPAALFLTRIFGFSEFLGGTVVFCFGNSFNKILSVITKGQNDTELFYNEMLGTSTFLVTFISGLVIIQDAFQLIEAQFSSISFFILIALTIVALVVRDDFIEIYEVLILLLWFILYLSITIIVYRKMKKIHKSRLKLSDDLNTDAESIDDDISLVMTEVVELKKYYEGDLEGQAIMKQNQSGWNMFWNYMRPFNMKTYKNSGKLSKAFLIIQSPFTLILLMIIPKVDYVEYEKNWSKFNYIFAIIVYPVIACFSSNGKTKFSC</sequence>
<dbReference type="EMBL" id="UFQS01000067">
    <property type="protein sequence ID" value="SSW98972.1"/>
    <property type="molecule type" value="Genomic_DNA"/>
</dbReference>
<dbReference type="PANTHER" id="PTHR12266:SF0">
    <property type="entry name" value="MITOCHONDRIAL SODIUM_CALCIUM EXCHANGER PROTEIN"/>
    <property type="match status" value="1"/>
</dbReference>
<dbReference type="GO" id="GO:0016020">
    <property type="term" value="C:membrane"/>
    <property type="evidence" value="ECO:0007669"/>
    <property type="project" value="TreeGrafter"/>
</dbReference>
<reference evidence="4" key="2">
    <citation type="submission" date="2018-07" db="EMBL/GenBank/DDBJ databases">
        <authorList>
            <person name="Quirk P.G."/>
            <person name="Krulwich T.A."/>
        </authorList>
    </citation>
    <scope>NUCLEOTIDE SEQUENCE</scope>
</reference>
<evidence type="ECO:0000256" key="2">
    <source>
        <dbReference type="SAM" id="Phobius"/>
    </source>
</evidence>
<dbReference type="PANTHER" id="PTHR12266">
    <property type="entry name" value="NA+/CA2+ K+ INDEPENDENT EXCHANGER"/>
    <property type="match status" value="1"/>
</dbReference>
<dbReference type="VEuPathDB" id="VectorBase:CSON013478"/>
<accession>A0A336K562</accession>
<dbReference type="InterPro" id="IPR051359">
    <property type="entry name" value="CaCA_antiporter"/>
</dbReference>
<feature type="transmembrane region" description="Helical" evidence="2">
    <location>
        <begin position="222"/>
        <end position="241"/>
    </location>
</feature>
<evidence type="ECO:0000313" key="4">
    <source>
        <dbReference type="EMBL" id="SSX19354.1"/>
    </source>
</evidence>
<keyword evidence="1" id="KW-0813">Transport</keyword>
<name>A0A336K562_CULSO</name>
<dbReference type="AlphaFoldDB" id="A0A336K562"/>
<feature type="transmembrane region" description="Helical" evidence="2">
    <location>
        <begin position="253"/>
        <end position="272"/>
    </location>
</feature>
<keyword evidence="2" id="KW-1133">Transmembrane helix</keyword>
<keyword evidence="2" id="KW-0472">Membrane</keyword>
<organism evidence="3">
    <name type="scientific">Culicoides sonorensis</name>
    <name type="common">Biting midge</name>
    <dbReference type="NCBI Taxonomy" id="179676"/>
    <lineage>
        <taxon>Eukaryota</taxon>
        <taxon>Metazoa</taxon>
        <taxon>Ecdysozoa</taxon>
        <taxon>Arthropoda</taxon>
        <taxon>Hexapoda</taxon>
        <taxon>Insecta</taxon>
        <taxon>Pterygota</taxon>
        <taxon>Neoptera</taxon>
        <taxon>Endopterygota</taxon>
        <taxon>Diptera</taxon>
        <taxon>Nematocera</taxon>
        <taxon>Chironomoidea</taxon>
        <taxon>Ceratopogonidae</taxon>
        <taxon>Ceratopogoninae</taxon>
        <taxon>Culicoides</taxon>
        <taxon>Monoculicoides</taxon>
    </lineage>
</organism>
<reference evidence="3" key="1">
    <citation type="submission" date="2018-04" db="EMBL/GenBank/DDBJ databases">
        <authorList>
            <person name="Go L.Y."/>
            <person name="Mitchell J.A."/>
        </authorList>
    </citation>
    <scope>NUCLEOTIDE SEQUENCE</scope>
    <source>
        <tissue evidence="3">Whole organism</tissue>
    </source>
</reference>
<dbReference type="GO" id="GO:0006874">
    <property type="term" value="P:intracellular calcium ion homeostasis"/>
    <property type="evidence" value="ECO:0007669"/>
    <property type="project" value="TreeGrafter"/>
</dbReference>
<protein>
    <submittedName>
        <fullName evidence="3">CSON013478 protein</fullName>
    </submittedName>
</protein>
<feature type="transmembrane region" description="Helical" evidence="2">
    <location>
        <begin position="60"/>
        <end position="81"/>
    </location>
</feature>
<gene>
    <name evidence="3" type="primary">CSON013478</name>
</gene>
<keyword evidence="2" id="KW-0812">Transmembrane</keyword>
<evidence type="ECO:0000256" key="1">
    <source>
        <dbReference type="ARBA" id="ARBA00022448"/>
    </source>
</evidence>
<feature type="transmembrane region" description="Helical" evidence="2">
    <location>
        <begin position="93"/>
        <end position="112"/>
    </location>
</feature>
<proteinExistence type="predicted"/>